<dbReference type="InterPro" id="IPR053784">
    <property type="entry name" value="Choice_anch_U_dom"/>
</dbReference>
<dbReference type="Pfam" id="PF17963">
    <property type="entry name" value="Big_9"/>
    <property type="match status" value="5"/>
</dbReference>
<feature type="region of interest" description="Disordered" evidence="2">
    <location>
        <begin position="2099"/>
        <end position="2159"/>
    </location>
</feature>
<dbReference type="InterPro" id="IPR038081">
    <property type="entry name" value="CalX-like_sf"/>
</dbReference>
<dbReference type="Proteomes" id="UP001595548">
    <property type="component" value="Unassembled WGS sequence"/>
</dbReference>
<dbReference type="SUPFAM" id="SSF141072">
    <property type="entry name" value="CalX-like"/>
    <property type="match status" value="1"/>
</dbReference>
<evidence type="ECO:0000313" key="4">
    <source>
        <dbReference type="EMBL" id="MFC3156958.1"/>
    </source>
</evidence>
<feature type="compositionally biased region" description="Gly residues" evidence="2">
    <location>
        <begin position="2148"/>
        <end position="2159"/>
    </location>
</feature>
<dbReference type="PANTHER" id="PTHR34720:SF9">
    <property type="entry name" value="BLR4714 PROTEIN"/>
    <property type="match status" value="1"/>
</dbReference>
<dbReference type="Pfam" id="PF05345">
    <property type="entry name" value="He_PIG"/>
    <property type="match status" value="2"/>
</dbReference>
<organism evidence="4 5">
    <name type="scientific">Gilvimarinus japonicus</name>
    <dbReference type="NCBI Taxonomy" id="1796469"/>
    <lineage>
        <taxon>Bacteria</taxon>
        <taxon>Pseudomonadati</taxon>
        <taxon>Pseudomonadota</taxon>
        <taxon>Gammaproteobacteria</taxon>
        <taxon>Cellvibrionales</taxon>
        <taxon>Cellvibrionaceae</taxon>
        <taxon>Gilvimarinus</taxon>
    </lineage>
</organism>
<keyword evidence="1" id="KW-0732">Signal</keyword>
<proteinExistence type="predicted"/>
<sequence>MTLSTQNTWAAAFNDSFDTDSGLTTSFSRSLAGVSFTYTFTAQGDGGDMVWQNQYGEGNSASINLQSGSANLGTTELFTIARTDAADFTFTSLFINNTAAELMTVGGYLDNALVGSAQTVATGTQATLSFGGIVVDEVRVSSTDMVSINLDSFVGDTAAANSDGTLTAAAGVTEPVGLNSTVDTVGEAVDVFDFTLTDGNGGDGLAMTVSEIRVNVSGTSTDAERAKVTWRLNGNDATDVTGTYNPGSDTITFAGLPISVAHGASETYTINAYYNDNTGLVEDRTFVLSVDGDTDVTVGGAGTQMGTTTPVTNGAGGTWDVDATKLSIQTPPSSPISGIPLTTQPVIYAEDAFGNIDVDYNEVVTAVYTGINPGPVYSDAGVTASAGVATYTNLTATTPNDGQGIIFEFTDAAGGLSLSQVNSNFLFIDVVATRLVFSEEPAPLTIPAGSATNFTTVPVVRAVDANGDLDTGYSTGITLAETNGAGNITLIGTGDTDGNASTVTLTPTSGAATFSSLQINYTLSGVGPETFNLQATSGALTATNSAQLTAVDNVPPSVSSITPSGSPATNASSVSYSVSFDKVASNISTDDFTLIATGTASGNIASVSAASGSSVTVTVNTISGEGSLRLDLKSGTNIVDASGNGNGNNGYVAAFTSGSAHTVDTLAPTVSSVTATSADGSYKVGNVITLSVNFTEAVIVTGTPTITLETGATDRVVNYVSGSGGNTLLFNYTVQAGDAATDLDYVSTSAFALNGGTVNDAAGNAATLTLAAPGAAGSLGANKNIVIDTAAPSLTSSQPADDSTNFGYDDDLVFTFSEAIVAGTSGANAITVFDASDDSTVASLAANNAAVSVASTTATVELPSNLAPTKSYYVQIGAAAFTDAGGNPYAGISDKTTLNFTVANSAPVAGNDTTSTNEDTDVAISVLSNDTDSDSGLNLASVMIGTAPANGSTSINTGTGVITYTPNADFEGSDSFTYTVEDVWGEASNLATVTITVNPINDAPVAANDVIATNEDTLVSINVAANDTDVDAGDSPDTTTLALGTAPTNGTAVVNNGLIDYTPDADYAGSDSFTYTIEDSSGAVSNAATVTVSVIGVNDVPVAVADPASVDEDDSVEVDVLANDSDIDGTLDVTTVAIVNNGANGTAVVNSTTGVITYTPDADFNGSDSFTYQVDDNLGGTSNEATVSVTVNSINDAPVAANDTVTALLEDTPHNINVLGNDSDIDGALNVASVEVVSAPTNGATSVNTGTGMVTYTPSENYFGSDSFSYRVMDDLGEWSNTATVTLTIDSVNDLPAAGDDSAVTDEDSSVLISLLDNDSDIDGTVDLTTVVIASAASNGSVDNHGDGTVTYTPSADFNGTDTFGYTVMDDAGDASGMATVSITVNPVNDAPSISGSAAASAQLGSNYSFVPTVNDVDGDTLSFSITGKPSWLNLNTSTGRLSGTPTQVGTFSGINLSVSDGSSSASLPAFSIEVIDPNANEVPTISGTPVATITVGQLYRFAPTVADSDGDPLSFSTSGAPDWLVLDANTGVLSGIAGDAQVGRYEDIVITVSDGRESVALAPFSVEVTRAVDSDGDGVSDYQEGVDDTDASDINDYLDLMPPMLTPPTAVSVSANALYTPISLRQLLGLAENASDAELDSALKALAHDRIDAECCSISVQDMENGTLYLAPGRHTVEWWAEDRAGNTVRESQQVDIAPLVSMSRDQTVAEGSVASFRVLLNGPAPEYPLSVPYVIDSDSTASSDDYSLTGNQVTFNEGELEAPVELMIAPDADTESDETLIIRLDHRMGEPADSLYAFNPGVKAEHQLTITESNVPAMVSLQLSQADEPRSLLARDGGEVQLTAMIHDPEGEAYQLSWSGIAELDDAFAGAGETLSFSADLLPAGLYRVALSVTDGSGAVTDKSLPFVVVDSLPTLAADTDQDGDGVSDAQEGYADTDGDGLPDYVDAHRASNIMITSLAHNNRYLVECEPGVRCLLGGEAALAGADGARLGEDELPADDEYVNVGGYVDFEAVELLQNGTRAQVVVPLTEAIPAEAVYRKWQAGEWMSFIEDANNALYSSAGAEGYCPPPGSTEWQSGLTEGHWCVQLTLEDGGPNDADGVANGAILDPGGVAKPVSDTGNGDGNGEGDGDGETPNPPPSPDNGGSHGGGGGGATGPWGILLLLAAALTSRRRLQRLTRCEEP</sequence>
<keyword evidence="5" id="KW-1185">Reference proteome</keyword>
<reference evidence="5" key="1">
    <citation type="journal article" date="2019" name="Int. J. Syst. Evol. Microbiol.">
        <title>The Global Catalogue of Microorganisms (GCM) 10K type strain sequencing project: providing services to taxonomists for standard genome sequencing and annotation.</title>
        <authorList>
            <consortium name="The Broad Institute Genomics Platform"/>
            <consortium name="The Broad Institute Genome Sequencing Center for Infectious Disease"/>
            <person name="Wu L."/>
            <person name="Ma J."/>
        </authorList>
    </citation>
    <scope>NUCLEOTIDE SEQUENCE [LARGE SCALE GENOMIC DNA]</scope>
    <source>
        <strain evidence="5">KCTC 52141</strain>
    </source>
</reference>
<dbReference type="Gene3D" id="2.60.40.2810">
    <property type="match status" value="2"/>
</dbReference>
<evidence type="ECO:0000259" key="3">
    <source>
        <dbReference type="PROSITE" id="PS50268"/>
    </source>
</evidence>
<comment type="caution">
    <text evidence="4">The sequence shown here is derived from an EMBL/GenBank/DDBJ whole genome shotgun (WGS) entry which is preliminary data.</text>
</comment>
<dbReference type="InterPro" id="IPR015919">
    <property type="entry name" value="Cadherin-like_sf"/>
</dbReference>
<accession>A0ABV7HW21</accession>
<dbReference type="NCBIfam" id="NF012211">
    <property type="entry name" value="tand_rpt_95"/>
    <property type="match status" value="5"/>
</dbReference>
<dbReference type="CDD" id="cd11304">
    <property type="entry name" value="Cadherin_repeat"/>
    <property type="match status" value="2"/>
</dbReference>
<dbReference type="Pfam" id="PF13205">
    <property type="entry name" value="Big_5"/>
    <property type="match status" value="1"/>
</dbReference>
<dbReference type="Gene3D" id="2.60.40.3440">
    <property type="match status" value="3"/>
</dbReference>
<dbReference type="Gene3D" id="2.60.40.2030">
    <property type="match status" value="1"/>
</dbReference>
<protein>
    <submittedName>
        <fullName evidence="4">Tandem-95 repeat protein</fullName>
    </submittedName>
</protein>
<evidence type="ECO:0000313" key="5">
    <source>
        <dbReference type="Proteomes" id="UP001595548"/>
    </source>
</evidence>
<gene>
    <name evidence="4" type="ORF">ACFOEB_17245</name>
</gene>
<feature type="domain" description="Cadherin" evidence="3">
    <location>
        <begin position="922"/>
        <end position="1006"/>
    </location>
</feature>
<feature type="region of interest" description="Disordered" evidence="2">
    <location>
        <begin position="1921"/>
        <end position="1942"/>
    </location>
</feature>
<dbReference type="NCBIfam" id="NF041766">
    <property type="entry name" value="choice_anch_U"/>
    <property type="match status" value="1"/>
</dbReference>
<dbReference type="RefSeq" id="WP_382418466.1">
    <property type="nucleotide sequence ID" value="NZ_AP031500.1"/>
</dbReference>
<dbReference type="Gene3D" id="2.60.40.10">
    <property type="entry name" value="Immunoglobulins"/>
    <property type="match status" value="2"/>
</dbReference>
<dbReference type="InterPro" id="IPR006644">
    <property type="entry name" value="Cadg"/>
</dbReference>
<name>A0ABV7HW21_9GAMM</name>
<evidence type="ECO:0000256" key="1">
    <source>
        <dbReference type="ARBA" id="ARBA00022729"/>
    </source>
</evidence>
<dbReference type="InterPro" id="IPR032812">
    <property type="entry name" value="SbsA_Ig"/>
</dbReference>
<evidence type="ECO:0000256" key="2">
    <source>
        <dbReference type="SAM" id="MobiDB-lite"/>
    </source>
</evidence>
<dbReference type="PANTHER" id="PTHR34720">
    <property type="entry name" value="MICROCYSTIN DEPENDENT PROTEIN"/>
    <property type="match status" value="1"/>
</dbReference>
<dbReference type="SUPFAM" id="SSF49313">
    <property type="entry name" value="Cadherin-like"/>
    <property type="match status" value="2"/>
</dbReference>
<dbReference type="InterPro" id="IPR002126">
    <property type="entry name" value="Cadherin-like_dom"/>
</dbReference>
<dbReference type="InterPro" id="IPR013783">
    <property type="entry name" value="Ig-like_fold"/>
</dbReference>
<dbReference type="SMART" id="SM00736">
    <property type="entry name" value="CADG"/>
    <property type="match status" value="2"/>
</dbReference>
<dbReference type="PROSITE" id="PS50268">
    <property type="entry name" value="CADHERIN_2"/>
    <property type="match status" value="1"/>
</dbReference>
<dbReference type="EMBL" id="JBHRTL010000031">
    <property type="protein sequence ID" value="MFC3156958.1"/>
    <property type="molecule type" value="Genomic_DNA"/>
</dbReference>